<comment type="similarity">
    <text evidence="1">Belongs to the cytochrome P450 family.</text>
</comment>
<feature type="binding site" description="axial binding residue" evidence="2">
    <location>
        <position position="1113"/>
    </location>
    <ligand>
        <name>heme</name>
        <dbReference type="ChEBI" id="CHEBI:30413"/>
    </ligand>
    <ligandPart>
        <name>Fe</name>
        <dbReference type="ChEBI" id="CHEBI:18248"/>
    </ligandPart>
</feature>
<evidence type="ECO:0000313" key="5">
    <source>
        <dbReference type="Proteomes" id="UP000433883"/>
    </source>
</evidence>
<comment type="cofactor">
    <cofactor evidence="2">
        <name>heme</name>
        <dbReference type="ChEBI" id="CHEBI:30413"/>
    </cofactor>
</comment>
<keyword evidence="3" id="KW-1133">Transmembrane helix</keyword>
<evidence type="ECO:0000313" key="4">
    <source>
        <dbReference type="EMBL" id="KAE9977386.1"/>
    </source>
</evidence>
<dbReference type="InterPro" id="IPR002401">
    <property type="entry name" value="Cyt_P450_E_grp-I"/>
</dbReference>
<evidence type="ECO:0008006" key="6">
    <source>
        <dbReference type="Google" id="ProtNLM"/>
    </source>
</evidence>
<dbReference type="PRINTS" id="PR00385">
    <property type="entry name" value="P450"/>
</dbReference>
<evidence type="ECO:0000256" key="3">
    <source>
        <dbReference type="SAM" id="Phobius"/>
    </source>
</evidence>
<feature type="transmembrane region" description="Helical" evidence="3">
    <location>
        <begin position="598"/>
        <end position="622"/>
    </location>
</feature>
<sequence length="1168" mass="130689">MSTHDKPQAFPNALHSPYDVVIVGAGWSGLAAAKTYLEVHPTTRLLVLDDDTTLGGTWSKDRLYPHLRAEAVYGLFEFSDLKMGKFGVTPEGWITGPAVHSYLNEYATKFGLHDHIRLGSRVDKVERVEAARSWKLTIRGTDEPLLCDKLIVATGLTSEPWIPPIDTGAFKGPIFHSKDLGKADTNKTLDDDKIEEVVVYGASKSSFDAAYLLIKAGKKVNWIVRPNGGGPSMMSPRKIMGMSSIELNNTRLFGLFSPNFYRDGQGWTTLIHGPRLQSLSRYIVTGYWRFMTLLIQMPARYSRSPNGLILKPKMGLDATFWSPATLGVMTYDTLWNEIHRGDKIQVYSGAISTASGACVNLEDGRSVRADSIVFATGWKTKHAMFPTGQQLDSGVPSELDFETSEKAYWERLRVEADAAIEETLPMLSNSPEGYLTRCEDDYHLYRFMVPSQFGNDDRSIAFIGFLRNTGLPIMLEAQALWITAYFDGSLDIPSKEDRDIEIAKTNAWIRRRYVCGRKVPFALVDWLPYIDVLYRDLGLNSHRKANALFEMFSYYRPSDFKGIVKEWLVAKSRGGYEGSSVGHNYAQKSAFGRLNLTIISTILCTAMVYLSWITAYVGAFILRTMTQAPTLVQDRIHEGTRLLHELSKAAKMGGNLRSMLMGLAVSFCLYACYKVFIYPFYISPLRKVPEPSGARFPWGHADLIRRTINGEAFRKWAKEVPNNGLIRLRLLLNTERLLLTTPEAYKQVLVDNHHQIHKPEAPVFAISHLVGNGLIVAEGSEHRRQRKILTKAFSYPRIKSLRGPIWDIAMQSARLISKALETDQRQTGTATATIDAYDLASRVSLDMVASAGLGVDFEALSKPGGEKMKTYNDVFHDFPPMFFWQFIGTLEWIPMRWVFSLPLPEIRKIIPTANKLKDVSYSAIQGRKAAMAQGEPGKPDILAIALESGAFSTDLVVSQVISFLAAGHETTAATLTHAMYLLCKYPLVQERLRKEVRQFISTSTNGGAEFEGTGLETLSYLNAVTSEVLRLMPPLPSIVRVASTDLTIVGQFVPKGTELILSPWATNVLEEFWGPDSDEFNPERWLDEGKYNGRGGADTNFANLVFFHGPRSCIGKDFAKVELLAVIAAWFADLEFELVDSDEKYDYVGWVTIRPRDGLNVRARVAKA</sequence>
<dbReference type="PANTHER" id="PTHR24305:SF166">
    <property type="entry name" value="CYTOCHROME P450 12A4, MITOCHONDRIAL-RELATED"/>
    <property type="match status" value="1"/>
</dbReference>
<dbReference type="AlphaFoldDB" id="A0A8H3UVI3"/>
<evidence type="ECO:0000256" key="1">
    <source>
        <dbReference type="ARBA" id="ARBA00010617"/>
    </source>
</evidence>
<keyword evidence="2" id="KW-0349">Heme</keyword>
<dbReference type="InterPro" id="IPR050121">
    <property type="entry name" value="Cytochrome_P450_monoxygenase"/>
</dbReference>
<dbReference type="EMBL" id="WNWQ01000132">
    <property type="protein sequence ID" value="KAE9977386.1"/>
    <property type="molecule type" value="Genomic_DNA"/>
</dbReference>
<evidence type="ECO:0000256" key="2">
    <source>
        <dbReference type="PIRSR" id="PIRSR602401-1"/>
    </source>
</evidence>
<dbReference type="Proteomes" id="UP000433883">
    <property type="component" value="Unassembled WGS sequence"/>
</dbReference>
<protein>
    <recommendedName>
        <fullName evidence="6">FAD/NAD(P)-binding domain-containing protein</fullName>
    </recommendedName>
</protein>
<dbReference type="Gene3D" id="3.50.50.60">
    <property type="entry name" value="FAD/NAD(P)-binding domain"/>
    <property type="match status" value="2"/>
</dbReference>
<dbReference type="SUPFAM" id="SSF48264">
    <property type="entry name" value="Cytochrome P450"/>
    <property type="match status" value="1"/>
</dbReference>
<dbReference type="SUPFAM" id="SSF51905">
    <property type="entry name" value="FAD/NAD(P)-binding domain"/>
    <property type="match status" value="2"/>
</dbReference>
<dbReference type="Pfam" id="PF00067">
    <property type="entry name" value="p450"/>
    <property type="match status" value="1"/>
</dbReference>
<keyword evidence="2" id="KW-0408">Iron</keyword>
<dbReference type="Gene3D" id="1.10.630.10">
    <property type="entry name" value="Cytochrome P450"/>
    <property type="match status" value="1"/>
</dbReference>
<dbReference type="InterPro" id="IPR036188">
    <property type="entry name" value="FAD/NAD-bd_sf"/>
</dbReference>
<feature type="transmembrane region" description="Helical" evidence="3">
    <location>
        <begin position="660"/>
        <end position="681"/>
    </location>
</feature>
<proteinExistence type="inferred from homology"/>
<organism evidence="4 5">
    <name type="scientific">Venturia inaequalis</name>
    <name type="common">Apple scab fungus</name>
    <dbReference type="NCBI Taxonomy" id="5025"/>
    <lineage>
        <taxon>Eukaryota</taxon>
        <taxon>Fungi</taxon>
        <taxon>Dikarya</taxon>
        <taxon>Ascomycota</taxon>
        <taxon>Pezizomycotina</taxon>
        <taxon>Dothideomycetes</taxon>
        <taxon>Pleosporomycetidae</taxon>
        <taxon>Venturiales</taxon>
        <taxon>Venturiaceae</taxon>
        <taxon>Venturia</taxon>
    </lineage>
</organism>
<keyword evidence="3" id="KW-0472">Membrane</keyword>
<dbReference type="InterPro" id="IPR036396">
    <property type="entry name" value="Cyt_P450_sf"/>
</dbReference>
<dbReference type="PRINTS" id="PR00463">
    <property type="entry name" value="EP450I"/>
</dbReference>
<dbReference type="PANTHER" id="PTHR24305">
    <property type="entry name" value="CYTOCHROME P450"/>
    <property type="match status" value="1"/>
</dbReference>
<dbReference type="InterPro" id="IPR001128">
    <property type="entry name" value="Cyt_P450"/>
</dbReference>
<comment type="caution">
    <text evidence="4">The sequence shown here is derived from an EMBL/GenBank/DDBJ whole genome shotgun (WGS) entry which is preliminary data.</text>
</comment>
<reference evidence="4 5" key="1">
    <citation type="submission" date="2019-11" db="EMBL/GenBank/DDBJ databases">
        <title>Venturia inaequalis Genome Resource.</title>
        <authorList>
            <person name="Lichtner F.J."/>
        </authorList>
    </citation>
    <scope>NUCLEOTIDE SEQUENCE [LARGE SCALE GENOMIC DNA]</scope>
    <source>
        <strain evidence="4">Bline_iso_100314</strain>
    </source>
</reference>
<keyword evidence="3" id="KW-0812">Transmembrane</keyword>
<dbReference type="GO" id="GO:0020037">
    <property type="term" value="F:heme binding"/>
    <property type="evidence" value="ECO:0007669"/>
    <property type="project" value="InterPro"/>
</dbReference>
<keyword evidence="2" id="KW-0479">Metal-binding</keyword>
<dbReference type="GO" id="GO:0005506">
    <property type="term" value="F:iron ion binding"/>
    <property type="evidence" value="ECO:0007669"/>
    <property type="project" value="InterPro"/>
</dbReference>
<dbReference type="GO" id="GO:0016705">
    <property type="term" value="F:oxidoreductase activity, acting on paired donors, with incorporation or reduction of molecular oxygen"/>
    <property type="evidence" value="ECO:0007669"/>
    <property type="project" value="InterPro"/>
</dbReference>
<gene>
    <name evidence="4" type="ORF">BLS_001441</name>
</gene>
<name>A0A8H3UVI3_VENIN</name>
<accession>A0A8H3UVI3</accession>
<dbReference type="Pfam" id="PF13738">
    <property type="entry name" value="Pyr_redox_3"/>
    <property type="match status" value="1"/>
</dbReference>
<dbReference type="GO" id="GO:0004497">
    <property type="term" value="F:monooxygenase activity"/>
    <property type="evidence" value="ECO:0007669"/>
    <property type="project" value="InterPro"/>
</dbReference>